<protein>
    <submittedName>
        <fullName evidence="2">YbaK/prolyl-tRNA synthetase associated region</fullName>
    </submittedName>
</protein>
<keyword evidence="2" id="KW-0436">Ligase</keyword>
<dbReference type="PANTHER" id="PTHR30411">
    <property type="entry name" value="CYTOPLASMIC PROTEIN"/>
    <property type="match status" value="1"/>
</dbReference>
<dbReference type="AlphaFoldDB" id="A0A3B6VXB7"/>
<dbReference type="Pfam" id="PF04073">
    <property type="entry name" value="tRNA_edit"/>
    <property type="match status" value="1"/>
</dbReference>
<dbReference type="Proteomes" id="UP000010793">
    <property type="component" value="Chromosome"/>
</dbReference>
<sequence>MISEKVLKVLNELGIEHKEFEEKGATKTVEDAAKSLNIEKGQVAKSILLKPVKKDFFMLIASGDKKISSKKTKEYFGCKTNFASAEDTYNLTGFTFGGVCPFGIDERITVLVDKSMKRFDDLYIACGSDSSLAKMSYDEIINKISNIEVDLTE</sequence>
<evidence type="ECO:0000313" key="3">
    <source>
        <dbReference type="Proteomes" id="UP000010793"/>
    </source>
</evidence>
<dbReference type="KEGG" id="bpip:BPP43_11355"/>
<accession>A0A3B6VXB7</accession>
<evidence type="ECO:0000259" key="1">
    <source>
        <dbReference type="Pfam" id="PF04073"/>
    </source>
</evidence>
<reference evidence="2 3" key="1">
    <citation type="journal article" date="2013" name="Genome Announc.">
        <title>Complete Genome Sequence of the Porcine Strain Brachyspira pilosicoli P43/6/78(T.).</title>
        <authorList>
            <person name="Lin C."/>
            <person name="den Bakker H.C."/>
            <person name="Suzuki H."/>
            <person name="Lefebure T."/>
            <person name="Ponnala L."/>
            <person name="Sun Q."/>
            <person name="Stanhope M.J."/>
            <person name="Wiedmann M."/>
            <person name="Duhamel G.E."/>
        </authorList>
    </citation>
    <scope>NUCLEOTIDE SEQUENCE [LARGE SCALE GENOMIC DNA]</scope>
    <source>
        <strain evidence="2 3">P43/6/78</strain>
    </source>
</reference>
<gene>
    <name evidence="2" type="ORF">BPP43_11355</name>
</gene>
<dbReference type="SUPFAM" id="SSF55826">
    <property type="entry name" value="YbaK/ProRS associated domain"/>
    <property type="match status" value="1"/>
</dbReference>
<dbReference type="GO" id="GO:0004812">
    <property type="term" value="F:aminoacyl-tRNA ligase activity"/>
    <property type="evidence" value="ECO:0007669"/>
    <property type="project" value="UniProtKB-KW"/>
</dbReference>
<evidence type="ECO:0000313" key="2">
    <source>
        <dbReference type="EMBL" id="AGA67425.1"/>
    </source>
</evidence>
<dbReference type="InterPro" id="IPR007214">
    <property type="entry name" value="YbaK/aa-tRNA-synth-assoc-dom"/>
</dbReference>
<dbReference type="EMBL" id="CP002873">
    <property type="protein sequence ID" value="AGA67425.1"/>
    <property type="molecule type" value="Genomic_DNA"/>
</dbReference>
<dbReference type="InterPro" id="IPR036754">
    <property type="entry name" value="YbaK/aa-tRNA-synt-asso_dom_sf"/>
</dbReference>
<dbReference type="RefSeq" id="WP_013243711.1">
    <property type="nucleotide sequence ID" value="NC_019908.1"/>
</dbReference>
<dbReference type="GeneID" id="56439328"/>
<dbReference type="Gene3D" id="3.90.960.10">
    <property type="entry name" value="YbaK/aminoacyl-tRNA synthetase-associated domain"/>
    <property type="match status" value="1"/>
</dbReference>
<proteinExistence type="predicted"/>
<dbReference type="CDD" id="cd04333">
    <property type="entry name" value="ProX_deacylase"/>
    <property type="match status" value="1"/>
</dbReference>
<dbReference type="PANTHER" id="PTHR30411:SF1">
    <property type="entry name" value="CYTOPLASMIC PROTEIN"/>
    <property type="match status" value="1"/>
</dbReference>
<name>A0A3B6VXB7_BRAPL</name>
<keyword evidence="2" id="KW-0030">Aminoacyl-tRNA synthetase</keyword>
<feature type="domain" description="YbaK/aminoacyl-tRNA synthetase-associated" evidence="1">
    <location>
        <begin position="25"/>
        <end position="141"/>
    </location>
</feature>
<dbReference type="GO" id="GO:0002161">
    <property type="term" value="F:aminoacyl-tRNA deacylase activity"/>
    <property type="evidence" value="ECO:0007669"/>
    <property type="project" value="InterPro"/>
</dbReference>
<keyword evidence="3" id="KW-1185">Reference proteome</keyword>
<organism evidence="2 3">
    <name type="scientific">Brachyspira pilosicoli P43/6/78</name>
    <dbReference type="NCBI Taxonomy" id="1042417"/>
    <lineage>
        <taxon>Bacteria</taxon>
        <taxon>Pseudomonadati</taxon>
        <taxon>Spirochaetota</taxon>
        <taxon>Spirochaetia</taxon>
        <taxon>Brachyspirales</taxon>
        <taxon>Brachyspiraceae</taxon>
        <taxon>Brachyspira</taxon>
    </lineage>
</organism>